<dbReference type="InterPro" id="IPR050905">
    <property type="entry name" value="Plant_NBS-LRR"/>
</dbReference>
<dbReference type="SUPFAM" id="SSF52540">
    <property type="entry name" value="P-loop containing nucleoside triphosphate hydrolases"/>
    <property type="match status" value="1"/>
</dbReference>
<proteinExistence type="predicted"/>
<accession>A0A7J7P7Q7</accession>
<dbReference type="Proteomes" id="UP000541444">
    <property type="component" value="Unassembled WGS sequence"/>
</dbReference>
<dbReference type="GO" id="GO:0006952">
    <property type="term" value="P:defense response"/>
    <property type="evidence" value="ECO:0007669"/>
    <property type="project" value="UniProtKB-KW"/>
</dbReference>
<dbReference type="GO" id="GO:0043531">
    <property type="term" value="F:ADP binding"/>
    <property type="evidence" value="ECO:0007669"/>
    <property type="project" value="InterPro"/>
</dbReference>
<dbReference type="InterPro" id="IPR027417">
    <property type="entry name" value="P-loop_NTPase"/>
</dbReference>
<reference evidence="3 4" key="1">
    <citation type="journal article" date="2020" name="IScience">
        <title>Genome Sequencing of the Endangered Kingdonia uniflora (Circaeasteraceae, Ranunculales) Reveals Potential Mechanisms of Evolutionary Specialization.</title>
        <authorList>
            <person name="Sun Y."/>
            <person name="Deng T."/>
            <person name="Zhang A."/>
            <person name="Moore M.J."/>
            <person name="Landis J.B."/>
            <person name="Lin N."/>
            <person name="Zhang H."/>
            <person name="Zhang X."/>
            <person name="Huang J."/>
            <person name="Zhang X."/>
            <person name="Sun H."/>
            <person name="Wang H."/>
        </authorList>
    </citation>
    <scope>NUCLEOTIDE SEQUENCE [LARGE SCALE GENOMIC DNA]</scope>
    <source>
        <strain evidence="3">TB1705</strain>
        <tissue evidence="3">Leaf</tissue>
    </source>
</reference>
<sequence length="180" mass="20413">MFIQALMDDQTKLVGIYGMGGVGKTTLMKEIRKKVEETKLFDKVMFVMVSQNPDLRGIQTQIVESLGKKIKKQSIPARVAKLLARLRQEKSILQMLDDLWTRLELSDVGIDLDEVTCKMIITSSRLDVCNSMKTTKNIDVKVLSKNDSLELFRQEVGDVDSNSLHEMSEKIVNKCRGFSL</sequence>
<evidence type="ECO:0000256" key="1">
    <source>
        <dbReference type="ARBA" id="ARBA00022821"/>
    </source>
</evidence>
<name>A0A7J7P7Q7_9MAGN</name>
<gene>
    <name evidence="3" type="ORF">GIB67_021959</name>
</gene>
<dbReference type="Pfam" id="PF00931">
    <property type="entry name" value="NB-ARC"/>
    <property type="match status" value="1"/>
</dbReference>
<keyword evidence="4" id="KW-1185">Reference proteome</keyword>
<dbReference type="PANTHER" id="PTHR33463:SF209">
    <property type="entry name" value="DISEASE RESISTANCE PROTEIN RPS2-LIKE"/>
    <property type="match status" value="1"/>
</dbReference>
<dbReference type="AlphaFoldDB" id="A0A7J7P7Q7"/>
<dbReference type="FunFam" id="3.40.50.300:FF:001091">
    <property type="entry name" value="Probable disease resistance protein At1g61300"/>
    <property type="match status" value="1"/>
</dbReference>
<evidence type="ECO:0000313" key="3">
    <source>
        <dbReference type="EMBL" id="KAF6175469.1"/>
    </source>
</evidence>
<keyword evidence="1" id="KW-0611">Plant defense</keyword>
<organism evidence="3 4">
    <name type="scientific">Kingdonia uniflora</name>
    <dbReference type="NCBI Taxonomy" id="39325"/>
    <lineage>
        <taxon>Eukaryota</taxon>
        <taxon>Viridiplantae</taxon>
        <taxon>Streptophyta</taxon>
        <taxon>Embryophyta</taxon>
        <taxon>Tracheophyta</taxon>
        <taxon>Spermatophyta</taxon>
        <taxon>Magnoliopsida</taxon>
        <taxon>Ranunculales</taxon>
        <taxon>Circaeasteraceae</taxon>
        <taxon>Kingdonia</taxon>
    </lineage>
</organism>
<dbReference type="PANTHER" id="PTHR33463">
    <property type="entry name" value="NB-ARC DOMAIN-CONTAINING PROTEIN-RELATED"/>
    <property type="match status" value="1"/>
</dbReference>
<evidence type="ECO:0000259" key="2">
    <source>
        <dbReference type="Pfam" id="PF00931"/>
    </source>
</evidence>
<dbReference type="InterPro" id="IPR002182">
    <property type="entry name" value="NB-ARC"/>
</dbReference>
<dbReference type="PRINTS" id="PR00364">
    <property type="entry name" value="DISEASERSIST"/>
</dbReference>
<protein>
    <recommendedName>
        <fullName evidence="2">NB-ARC domain-containing protein</fullName>
    </recommendedName>
</protein>
<dbReference type="Gene3D" id="3.40.50.300">
    <property type="entry name" value="P-loop containing nucleotide triphosphate hydrolases"/>
    <property type="match status" value="1"/>
</dbReference>
<dbReference type="EMBL" id="JACGCM010000182">
    <property type="protein sequence ID" value="KAF6175469.1"/>
    <property type="molecule type" value="Genomic_DNA"/>
</dbReference>
<comment type="caution">
    <text evidence="3">The sequence shown here is derived from an EMBL/GenBank/DDBJ whole genome shotgun (WGS) entry which is preliminary data.</text>
</comment>
<feature type="domain" description="NB-ARC" evidence="2">
    <location>
        <begin position="3"/>
        <end position="158"/>
    </location>
</feature>
<dbReference type="OrthoDB" id="1898799at2759"/>
<evidence type="ECO:0000313" key="4">
    <source>
        <dbReference type="Proteomes" id="UP000541444"/>
    </source>
</evidence>